<evidence type="ECO:0000313" key="2">
    <source>
        <dbReference type="EMBL" id="VAH05019.1"/>
    </source>
</evidence>
<protein>
    <submittedName>
        <fullName evidence="2">Uncharacterized protein</fullName>
    </submittedName>
</protein>
<dbReference type="Gramene" id="TRITD1Av1G112830.1">
    <property type="protein sequence ID" value="TRITD1Av1G112830.1"/>
    <property type="gene ID" value="TRITD1Av1G112830"/>
</dbReference>
<dbReference type="EMBL" id="LT934111">
    <property type="protein sequence ID" value="VAH05019.1"/>
    <property type="molecule type" value="Genomic_DNA"/>
</dbReference>
<keyword evidence="3" id="KW-1185">Reference proteome</keyword>
<evidence type="ECO:0000313" key="3">
    <source>
        <dbReference type="Proteomes" id="UP000324705"/>
    </source>
</evidence>
<reference evidence="2 3" key="1">
    <citation type="submission" date="2017-09" db="EMBL/GenBank/DDBJ databases">
        <authorList>
            <consortium name="International Durum Wheat Genome Sequencing Consortium (IDWGSC)"/>
            <person name="Milanesi L."/>
        </authorList>
    </citation>
    <scope>NUCLEOTIDE SEQUENCE [LARGE SCALE GENOMIC DNA]</scope>
    <source>
        <strain evidence="3">cv. Svevo</strain>
    </source>
</reference>
<organism evidence="2 3">
    <name type="scientific">Triticum turgidum subsp. durum</name>
    <name type="common">Durum wheat</name>
    <name type="synonym">Triticum durum</name>
    <dbReference type="NCBI Taxonomy" id="4567"/>
    <lineage>
        <taxon>Eukaryota</taxon>
        <taxon>Viridiplantae</taxon>
        <taxon>Streptophyta</taxon>
        <taxon>Embryophyta</taxon>
        <taxon>Tracheophyta</taxon>
        <taxon>Spermatophyta</taxon>
        <taxon>Magnoliopsida</taxon>
        <taxon>Liliopsida</taxon>
        <taxon>Poales</taxon>
        <taxon>Poaceae</taxon>
        <taxon>BOP clade</taxon>
        <taxon>Pooideae</taxon>
        <taxon>Triticodae</taxon>
        <taxon>Triticeae</taxon>
        <taxon>Triticinae</taxon>
        <taxon>Triticum</taxon>
    </lineage>
</organism>
<evidence type="ECO:0000256" key="1">
    <source>
        <dbReference type="SAM" id="MobiDB-lite"/>
    </source>
</evidence>
<sequence>MDVYISEEYVIQRRAEKRAAARRAATADAVKEEAGRSRWTAPWADSEQKANADANANAIANAAGWSSRGGDEGKKIPSTDGAQHHRFQSFKFTEQFGVSHGAGS</sequence>
<accession>A0A9R0Q522</accession>
<name>A0A9R0Q522_TRITD</name>
<dbReference type="Proteomes" id="UP000324705">
    <property type="component" value="Chromosome 1A"/>
</dbReference>
<dbReference type="AlphaFoldDB" id="A0A9R0Q522"/>
<proteinExistence type="predicted"/>
<gene>
    <name evidence="2" type="ORF">TRITD_1Av1G112830</name>
</gene>
<feature type="region of interest" description="Disordered" evidence="1">
    <location>
        <begin position="63"/>
        <end position="104"/>
    </location>
</feature>